<gene>
    <name evidence="3" type="ORF">V6N12_074988</name>
</gene>
<feature type="domain" description="BSD" evidence="2">
    <location>
        <begin position="245"/>
        <end position="300"/>
    </location>
</feature>
<reference evidence="3 4" key="1">
    <citation type="journal article" date="2024" name="G3 (Bethesda)">
        <title>Genome assembly of Hibiscus sabdariffa L. provides insights into metabolisms of medicinal natural products.</title>
        <authorList>
            <person name="Kim T."/>
        </authorList>
    </citation>
    <scope>NUCLEOTIDE SEQUENCE [LARGE SCALE GENOMIC DNA]</scope>
    <source>
        <strain evidence="3">TK-2024</strain>
        <tissue evidence="3">Old leaves</tissue>
    </source>
</reference>
<dbReference type="Pfam" id="PF03909">
    <property type="entry name" value="BSD"/>
    <property type="match status" value="1"/>
</dbReference>
<feature type="region of interest" description="Disordered" evidence="1">
    <location>
        <begin position="1"/>
        <end position="97"/>
    </location>
</feature>
<dbReference type="EMBL" id="JBBPBM010000072">
    <property type="protein sequence ID" value="KAK8512409.1"/>
    <property type="molecule type" value="Genomic_DNA"/>
</dbReference>
<dbReference type="InterPro" id="IPR035925">
    <property type="entry name" value="BSD_dom_sf"/>
</dbReference>
<evidence type="ECO:0000313" key="4">
    <source>
        <dbReference type="Proteomes" id="UP001472677"/>
    </source>
</evidence>
<comment type="caution">
    <text evidence="3">The sequence shown here is derived from an EMBL/GenBank/DDBJ whole genome shotgun (WGS) entry which is preliminary data.</text>
</comment>
<name>A0ABR2BZQ8_9ROSI</name>
<feature type="region of interest" description="Disordered" evidence="1">
    <location>
        <begin position="458"/>
        <end position="492"/>
    </location>
</feature>
<accession>A0ABR2BZQ8</accession>
<protein>
    <recommendedName>
        <fullName evidence="2">BSD domain-containing protein</fullName>
    </recommendedName>
</protein>
<feature type="compositionally biased region" description="Acidic residues" evidence="1">
    <location>
        <begin position="458"/>
        <end position="470"/>
    </location>
</feature>
<evidence type="ECO:0000256" key="1">
    <source>
        <dbReference type="SAM" id="MobiDB-lite"/>
    </source>
</evidence>
<feature type="compositionally biased region" description="Polar residues" evidence="1">
    <location>
        <begin position="84"/>
        <end position="95"/>
    </location>
</feature>
<evidence type="ECO:0000313" key="3">
    <source>
        <dbReference type="EMBL" id="KAK8512409.1"/>
    </source>
</evidence>
<organism evidence="3 4">
    <name type="scientific">Hibiscus sabdariffa</name>
    <name type="common">roselle</name>
    <dbReference type="NCBI Taxonomy" id="183260"/>
    <lineage>
        <taxon>Eukaryota</taxon>
        <taxon>Viridiplantae</taxon>
        <taxon>Streptophyta</taxon>
        <taxon>Embryophyta</taxon>
        <taxon>Tracheophyta</taxon>
        <taxon>Spermatophyta</taxon>
        <taxon>Magnoliopsida</taxon>
        <taxon>eudicotyledons</taxon>
        <taxon>Gunneridae</taxon>
        <taxon>Pentapetalae</taxon>
        <taxon>rosids</taxon>
        <taxon>malvids</taxon>
        <taxon>Malvales</taxon>
        <taxon>Malvaceae</taxon>
        <taxon>Malvoideae</taxon>
        <taxon>Hibiscus</taxon>
    </lineage>
</organism>
<dbReference type="PANTHER" id="PTHR31923:SF27">
    <property type="entry name" value="BSD DOMAIN-CONTAINING PROTEIN"/>
    <property type="match status" value="1"/>
</dbReference>
<proteinExistence type="predicted"/>
<dbReference type="SUPFAM" id="SSF140383">
    <property type="entry name" value="BSD domain-like"/>
    <property type="match status" value="1"/>
</dbReference>
<dbReference type="SMART" id="SM00751">
    <property type="entry name" value="BSD"/>
    <property type="match status" value="1"/>
</dbReference>
<sequence length="492" mass="54715">MVVSTAHDYPTPLLQLKLQKSNPEASGSISKMSWLARSLASSLRLDDDDDDDVSASSSDEGIENDVVAHGSQSSSPTRHKVQSEDTNAEQQSLSPEQVAELQSRGVKEDLTELKQTLTRQLWGVASFLAPPPPPTQFNGRSFSDLNQSEPSDRSVFGDDEDPTESVAVAGARDDFAEIGVKLSKMASDYFPFGSGENEEENEMENENEEEDQELNAVGITDEVLAFARNIAHHPETWLDFPLDPDDDLDDFDMSVSQQDHAMAIEHLAPRLAALRIELCPCHMSDSYFWKVYFVLLHPRLNKKDAELLATPQVVEARALWMKELQKQTKPESDWYGRSMPLVGDNCRTMHDDLISSSSSYFPVETMSPRTYVSEPASSITTDLEIEKHPIESIQMPFVDKSVIVEKTGIGTEDKEYRVGPSSKTLVPNFEDDEINWPEDDDSDFGGYGGAEICVENEEDISFSDLEDVDDNSAPTKPKIVSKGFENSTTELV</sequence>
<dbReference type="InterPro" id="IPR005607">
    <property type="entry name" value="BSD_dom"/>
</dbReference>
<feature type="compositionally biased region" description="Polar residues" evidence="1">
    <location>
        <begin position="136"/>
        <end position="149"/>
    </location>
</feature>
<keyword evidence="4" id="KW-1185">Reference proteome</keyword>
<feature type="region of interest" description="Disordered" evidence="1">
    <location>
        <begin position="127"/>
        <end position="162"/>
    </location>
</feature>
<dbReference type="Gene3D" id="1.10.3970.10">
    <property type="entry name" value="BSD domain"/>
    <property type="match status" value="1"/>
</dbReference>
<evidence type="ECO:0000259" key="2">
    <source>
        <dbReference type="PROSITE" id="PS50858"/>
    </source>
</evidence>
<dbReference type="Proteomes" id="UP001472677">
    <property type="component" value="Unassembled WGS sequence"/>
</dbReference>
<dbReference type="PANTHER" id="PTHR31923">
    <property type="entry name" value="BSD DOMAIN-CONTAINING PROTEIN"/>
    <property type="match status" value="1"/>
</dbReference>
<feature type="compositionally biased region" description="Low complexity" evidence="1">
    <location>
        <begin position="33"/>
        <end position="43"/>
    </location>
</feature>
<dbReference type="PROSITE" id="PS50858">
    <property type="entry name" value="BSD"/>
    <property type="match status" value="1"/>
</dbReference>
<feature type="compositionally biased region" description="Polar residues" evidence="1">
    <location>
        <begin position="18"/>
        <end position="31"/>
    </location>
</feature>